<evidence type="ECO:0000313" key="2">
    <source>
        <dbReference type="Proteomes" id="UP000240760"/>
    </source>
</evidence>
<evidence type="ECO:0000313" key="1">
    <source>
        <dbReference type="EMBL" id="PTB71584.1"/>
    </source>
</evidence>
<proteinExistence type="predicted"/>
<sequence>MDGRLGWCRSWRPFGSPETNWLAVLSVPRRCAGCLCLCSCLSMCLHRGLGNRRDKDTQTRTLSAGRITTATAPCFARVSNIWSEPWVQWLSTVPASPYRLLIIKSFRCRYQWMLRDARSQPDRGPPHLRGSWGFARHRLFSGHAARLRPKEKSMRGDVGATVQYGDSGAAVPWAYPPIGRSLATDAPSLVLYDTSCTYSERGLFRALGFKGAVTAGEAPATRAGAAEC</sequence>
<accession>A0A2T4BQL7</accession>
<dbReference type="Proteomes" id="UP000240760">
    <property type="component" value="Unassembled WGS sequence"/>
</dbReference>
<gene>
    <name evidence="1" type="ORF">M440DRAFT_212022</name>
</gene>
<protein>
    <submittedName>
        <fullName evidence="1">Uncharacterized protein</fullName>
    </submittedName>
</protein>
<keyword evidence="2" id="KW-1185">Reference proteome</keyword>
<name>A0A2T4BQL7_TRILO</name>
<dbReference type="EMBL" id="KZ679147">
    <property type="protein sequence ID" value="PTB71584.1"/>
    <property type="molecule type" value="Genomic_DNA"/>
</dbReference>
<organism evidence="1 2">
    <name type="scientific">Trichoderma longibrachiatum ATCC 18648</name>
    <dbReference type="NCBI Taxonomy" id="983965"/>
    <lineage>
        <taxon>Eukaryota</taxon>
        <taxon>Fungi</taxon>
        <taxon>Dikarya</taxon>
        <taxon>Ascomycota</taxon>
        <taxon>Pezizomycotina</taxon>
        <taxon>Sordariomycetes</taxon>
        <taxon>Hypocreomycetidae</taxon>
        <taxon>Hypocreales</taxon>
        <taxon>Hypocreaceae</taxon>
        <taxon>Trichoderma</taxon>
    </lineage>
</organism>
<reference evidence="1 2" key="1">
    <citation type="submission" date="2016-07" db="EMBL/GenBank/DDBJ databases">
        <title>Multiple horizontal gene transfer events from other fungi enriched the ability of initially mycotrophic Trichoderma (Ascomycota) to feed on dead plant biomass.</title>
        <authorList>
            <consortium name="DOE Joint Genome Institute"/>
            <person name="Aerts A."/>
            <person name="Atanasova L."/>
            <person name="Chenthamara K."/>
            <person name="Zhang J."/>
            <person name="Grujic M."/>
            <person name="Henrissat B."/>
            <person name="Kuo A."/>
            <person name="Salamov A."/>
            <person name="Lipzen A."/>
            <person name="Labutti K."/>
            <person name="Barry K."/>
            <person name="Miao Y."/>
            <person name="Rahimi M.J."/>
            <person name="Shen Q."/>
            <person name="Grigoriev I.V."/>
            <person name="Kubicek C.P."/>
            <person name="Druzhinina I.S."/>
        </authorList>
    </citation>
    <scope>NUCLEOTIDE SEQUENCE [LARGE SCALE GENOMIC DNA]</scope>
    <source>
        <strain evidence="1 2">ATCC 18648</strain>
    </source>
</reference>
<dbReference type="AlphaFoldDB" id="A0A2T4BQL7"/>